<gene>
    <name evidence="4" type="ORF">KI688_000232</name>
</gene>
<evidence type="ECO:0000313" key="4">
    <source>
        <dbReference type="EMBL" id="KAG9072461.1"/>
    </source>
</evidence>
<protein>
    <recommendedName>
        <fullName evidence="6">WD40 repeat-like protein</fullName>
    </recommendedName>
</protein>
<sequence>MSNKRKEWRPRGPRENTTENGESSSQQSNRIPHRPVNNQQHYNGQQHQQQHQAQARTQQHQNQHHGERINQAAPVIRAVVVALEPAASSASQDPVVRDIPGFYYDLEKKKYFKITANHTLGGQFAFSQQSIKEKSSKKPTLEPIKKYTSTRFPTSTTRYGRLDWFLQDRRLGLAGSPRRQLCHMHELMVKQWRRSKRAEPVLAENGAVYTHLQIHILNGCGLIREKRLNSRRFMSHETRNMGRSGVLRVQKSFADTSSGSITGESGPWHAVLEYSPKKSNVWTSELAADRIVIGADKAVIALQDWKSGRPTVTSLWTGSDVFSVAMEPPLGRQNLVYAGCRNGRVRIFDLSQPNVAALAIAESKKDKRSTALFRGIGHKESSVLGMKRVGDHYLVTSAMNGEILMWDTRFVGSSQPTGASPEGTFAKPVMDFRGPIQDQFSKTLFDINAGETLLAAENIDQRISLWSLSTGDRIRDLKVNGSVGCLQFAPGQHGIWTAVEDQVQFWGLDP</sequence>
<feature type="compositionally biased region" description="Polar residues" evidence="3">
    <location>
        <begin position="18"/>
        <end position="30"/>
    </location>
</feature>
<dbReference type="EMBL" id="JAHRHY010000001">
    <property type="protein sequence ID" value="KAG9072461.1"/>
    <property type="molecule type" value="Genomic_DNA"/>
</dbReference>
<dbReference type="AlphaFoldDB" id="A0A9P8BYK6"/>
<dbReference type="PANTHER" id="PTHR44472:SF1">
    <property type="entry name" value="DDB1 AND CUL4 ASSOCIATED FACTOR 4"/>
    <property type="match status" value="1"/>
</dbReference>
<dbReference type="PANTHER" id="PTHR44472">
    <property type="entry name" value="DDB1- AND CUL4-ASSOCIATED FACTOR 4-RELATED"/>
    <property type="match status" value="1"/>
</dbReference>
<keyword evidence="1" id="KW-0853">WD repeat</keyword>
<evidence type="ECO:0000313" key="5">
    <source>
        <dbReference type="Proteomes" id="UP000707451"/>
    </source>
</evidence>
<dbReference type="GO" id="GO:0080008">
    <property type="term" value="C:Cul4-RING E3 ubiquitin ligase complex"/>
    <property type="evidence" value="ECO:0007669"/>
    <property type="project" value="TreeGrafter"/>
</dbReference>
<reference evidence="4" key="1">
    <citation type="submission" date="2021-06" db="EMBL/GenBank/DDBJ databases">
        <title>Genome Sequence of Mortierella hyaline Strain SCG-10, a Cold-Adapted, Nitrate-Reducing Fungus Isolated from Soil in Minnesota, USA.</title>
        <authorList>
            <person name="Aldossari N."/>
        </authorList>
    </citation>
    <scope>NUCLEOTIDE SEQUENCE</scope>
    <source>
        <strain evidence="4">SCG-10</strain>
    </source>
</reference>
<dbReference type="InterPro" id="IPR036322">
    <property type="entry name" value="WD40_repeat_dom_sf"/>
</dbReference>
<dbReference type="InterPro" id="IPR015943">
    <property type="entry name" value="WD40/YVTN_repeat-like_dom_sf"/>
</dbReference>
<name>A0A9P8BYK6_9FUNG</name>
<evidence type="ECO:0000256" key="1">
    <source>
        <dbReference type="ARBA" id="ARBA00022574"/>
    </source>
</evidence>
<feature type="compositionally biased region" description="Low complexity" evidence="3">
    <location>
        <begin position="37"/>
        <end position="61"/>
    </location>
</feature>
<comment type="caution">
    <text evidence="4">The sequence shown here is derived from an EMBL/GenBank/DDBJ whole genome shotgun (WGS) entry which is preliminary data.</text>
</comment>
<keyword evidence="2" id="KW-0677">Repeat</keyword>
<evidence type="ECO:0008006" key="6">
    <source>
        <dbReference type="Google" id="ProtNLM"/>
    </source>
</evidence>
<dbReference type="Gene3D" id="2.130.10.10">
    <property type="entry name" value="YVTN repeat-like/Quinoprotein amine dehydrogenase"/>
    <property type="match status" value="1"/>
</dbReference>
<keyword evidence="5" id="KW-1185">Reference proteome</keyword>
<organism evidence="4 5">
    <name type="scientific">Linnemannia hyalina</name>
    <dbReference type="NCBI Taxonomy" id="64524"/>
    <lineage>
        <taxon>Eukaryota</taxon>
        <taxon>Fungi</taxon>
        <taxon>Fungi incertae sedis</taxon>
        <taxon>Mucoromycota</taxon>
        <taxon>Mortierellomycotina</taxon>
        <taxon>Mortierellomycetes</taxon>
        <taxon>Mortierellales</taxon>
        <taxon>Mortierellaceae</taxon>
        <taxon>Linnemannia</taxon>
    </lineage>
</organism>
<dbReference type="SUPFAM" id="SSF50978">
    <property type="entry name" value="WD40 repeat-like"/>
    <property type="match status" value="1"/>
</dbReference>
<accession>A0A9P8BYK6</accession>
<dbReference type="InterPro" id="IPR052254">
    <property type="entry name" value="CUL4-DDB1_E3_ligase_receptor"/>
</dbReference>
<feature type="region of interest" description="Disordered" evidence="3">
    <location>
        <begin position="1"/>
        <end position="67"/>
    </location>
</feature>
<proteinExistence type="predicted"/>
<evidence type="ECO:0000256" key="3">
    <source>
        <dbReference type="SAM" id="MobiDB-lite"/>
    </source>
</evidence>
<dbReference type="OrthoDB" id="128867at2759"/>
<evidence type="ECO:0000256" key="2">
    <source>
        <dbReference type="ARBA" id="ARBA00022737"/>
    </source>
</evidence>
<dbReference type="Proteomes" id="UP000707451">
    <property type="component" value="Unassembled WGS sequence"/>
</dbReference>